<evidence type="ECO:0000313" key="3">
    <source>
        <dbReference type="EMBL" id="SDI98404.1"/>
    </source>
</evidence>
<accession>A0A1G8Q0X9</accession>
<reference evidence="3 4" key="1">
    <citation type="submission" date="2016-10" db="EMBL/GenBank/DDBJ databases">
        <authorList>
            <person name="de Groot N.N."/>
        </authorList>
    </citation>
    <scope>NUCLEOTIDE SEQUENCE [LARGE SCALE GENOMIC DNA]</scope>
    <source>
        <strain evidence="3 4">DSM 26424</strain>
    </source>
</reference>
<feature type="compositionally biased region" description="Basic and acidic residues" evidence="1">
    <location>
        <begin position="431"/>
        <end position="442"/>
    </location>
</feature>
<dbReference type="EMBL" id="FNEJ01000014">
    <property type="protein sequence ID" value="SDI98404.1"/>
    <property type="molecule type" value="Genomic_DNA"/>
</dbReference>
<proteinExistence type="predicted"/>
<protein>
    <recommendedName>
        <fullName evidence="2">Bacterial Ig-like domain-containing protein</fullName>
    </recommendedName>
</protein>
<dbReference type="RefSeq" id="WP_089848903.1">
    <property type="nucleotide sequence ID" value="NZ_FNEJ01000014.1"/>
</dbReference>
<dbReference type="InterPro" id="IPR044016">
    <property type="entry name" value="Big_13"/>
</dbReference>
<name>A0A1G8Q0X9_9RHOB</name>
<feature type="domain" description="Bacterial Ig-like" evidence="2">
    <location>
        <begin position="244"/>
        <end position="309"/>
    </location>
</feature>
<feature type="compositionally biased region" description="Low complexity" evidence="1">
    <location>
        <begin position="421"/>
        <end position="430"/>
    </location>
</feature>
<dbReference type="AlphaFoldDB" id="A0A1G8Q0X9"/>
<gene>
    <name evidence="3" type="ORF">SAMN04487993_101432</name>
</gene>
<dbReference type="Gene3D" id="2.60.40.10">
    <property type="entry name" value="Immunoglobulins"/>
    <property type="match status" value="3"/>
</dbReference>
<feature type="region of interest" description="Disordered" evidence="1">
    <location>
        <begin position="421"/>
        <end position="442"/>
    </location>
</feature>
<dbReference type="Proteomes" id="UP000199093">
    <property type="component" value="Unassembled WGS sequence"/>
</dbReference>
<feature type="domain" description="Bacterial Ig-like" evidence="2">
    <location>
        <begin position="336"/>
        <end position="405"/>
    </location>
</feature>
<evidence type="ECO:0000259" key="2">
    <source>
        <dbReference type="Pfam" id="PF19077"/>
    </source>
</evidence>
<evidence type="ECO:0000313" key="4">
    <source>
        <dbReference type="Proteomes" id="UP000199093"/>
    </source>
</evidence>
<dbReference type="OrthoDB" id="7858035at2"/>
<sequence>MDAIGFVIRTRAGAVESGHAGGGGQEGVIDAAPGSQISFDLDPADIQSFRQSGEDLRIVLADGAALLLVGYFAGPDRPELFVRSGAMLLPVLRGSDLAAPADRGSVLRLTDALPLPHLRSIAAESGDDLMTVDHREEGLSLTGTAPAGSRVSVTVAGRDHAATVAPDGRWSLLLTAPDAEGWLGEAEVTVTDLSGNALTRTHRIATECEMTAPPEDRQMEAPLPLTGEEAFRAEELRTGVLLTGMAEAGAMVMVELAGLSQQALTEADGSWSVAFSDLASGSYATEAKVTATDAEGNSATATHGFQIDTDLSVSLGGPITFNGGVNAAEEAGGLALTGQTDPDAAITLVLDGRSHSVMADGEGAWLLTVPPDDLRMGIYETGISVTATDAAGNRATTTGTLTVDTQTSVGVAVEGEAAESAADAAGLAPEAKTDPHRCMSQQ</sequence>
<dbReference type="Pfam" id="PF19077">
    <property type="entry name" value="Big_13"/>
    <property type="match status" value="2"/>
</dbReference>
<dbReference type="NCBIfam" id="NF033510">
    <property type="entry name" value="Ca_tandemer"/>
    <property type="match status" value="3"/>
</dbReference>
<dbReference type="InterPro" id="IPR013783">
    <property type="entry name" value="Ig-like_fold"/>
</dbReference>
<keyword evidence="4" id="KW-1185">Reference proteome</keyword>
<organism evidence="3 4">
    <name type="scientific">Salipiger marinus</name>
    <dbReference type="NCBI Taxonomy" id="555512"/>
    <lineage>
        <taxon>Bacteria</taxon>
        <taxon>Pseudomonadati</taxon>
        <taxon>Pseudomonadota</taxon>
        <taxon>Alphaproteobacteria</taxon>
        <taxon>Rhodobacterales</taxon>
        <taxon>Roseobacteraceae</taxon>
        <taxon>Salipiger</taxon>
    </lineage>
</organism>
<dbReference type="STRING" id="555512.SAMN04487993_101432"/>
<evidence type="ECO:0000256" key="1">
    <source>
        <dbReference type="SAM" id="MobiDB-lite"/>
    </source>
</evidence>